<evidence type="ECO:0000256" key="2">
    <source>
        <dbReference type="ARBA" id="ARBA00023015"/>
    </source>
</evidence>
<evidence type="ECO:0000256" key="4">
    <source>
        <dbReference type="ARBA" id="ARBA00023125"/>
    </source>
</evidence>
<dbReference type="CDD" id="cd06171">
    <property type="entry name" value="Sigma70_r4"/>
    <property type="match status" value="1"/>
</dbReference>
<dbReference type="InterPro" id="IPR014325">
    <property type="entry name" value="RNA_pol_sigma-E_actinobac"/>
</dbReference>
<keyword evidence="4" id="KW-0238">DNA-binding</keyword>
<dbReference type="SUPFAM" id="SSF88946">
    <property type="entry name" value="Sigma2 domain of RNA polymerase sigma factors"/>
    <property type="match status" value="1"/>
</dbReference>
<reference evidence="9" key="1">
    <citation type="submission" date="2016-06" db="EMBL/GenBank/DDBJ databases">
        <authorList>
            <person name="Varghese N."/>
        </authorList>
    </citation>
    <scope>NUCLEOTIDE SEQUENCE [LARGE SCALE GENOMIC DNA]</scope>
    <source>
        <strain evidence="9">DSM 46123</strain>
    </source>
</reference>
<keyword evidence="9" id="KW-1185">Reference proteome</keyword>
<sequence length="173" mass="19613">MRSAAEEEISEFVRARYARLSRLAYLLCGDHGKAEDLVQTTLTKVALVWHRLDENVDHYTHRVLTNTYISARRRRSWFERPVAHTREWAGRDEFASVDDRDLLRRALARLPSRQRAAVVLRHYEDLSEEQTAAVLGCAVGTVKSLTSRGLRSLRADLDAGRLPTAAGRGRDGS</sequence>
<keyword evidence="3" id="KW-0731">Sigma factor</keyword>
<evidence type="ECO:0000256" key="1">
    <source>
        <dbReference type="ARBA" id="ARBA00010641"/>
    </source>
</evidence>
<dbReference type="InterPro" id="IPR039425">
    <property type="entry name" value="RNA_pol_sigma-70-like"/>
</dbReference>
<dbReference type="InterPro" id="IPR007627">
    <property type="entry name" value="RNA_pol_sigma70_r2"/>
</dbReference>
<dbReference type="STRING" id="47866.GA0074694_4980"/>
<feature type="domain" description="RNA polymerase sigma-70 region 2" evidence="6">
    <location>
        <begin position="13"/>
        <end position="77"/>
    </location>
</feature>
<name>A0A1C6SF45_9ACTN</name>
<comment type="similarity">
    <text evidence="1">Belongs to the sigma-70 factor family. ECF subfamily.</text>
</comment>
<dbReference type="PANTHER" id="PTHR43133">
    <property type="entry name" value="RNA POLYMERASE ECF-TYPE SIGMA FACTO"/>
    <property type="match status" value="1"/>
</dbReference>
<dbReference type="InterPro" id="IPR036388">
    <property type="entry name" value="WH-like_DNA-bd_sf"/>
</dbReference>
<dbReference type="InterPro" id="IPR014284">
    <property type="entry name" value="RNA_pol_sigma-70_dom"/>
</dbReference>
<feature type="domain" description="RNA polymerase sigma factor 70 region 4 type 2" evidence="7">
    <location>
        <begin position="101"/>
        <end position="153"/>
    </location>
</feature>
<dbReference type="Gene3D" id="1.10.1740.10">
    <property type="match status" value="1"/>
</dbReference>
<protein>
    <submittedName>
        <fullName evidence="8">RNA polymerase sigma-70 factor, sigma-E family</fullName>
    </submittedName>
</protein>
<dbReference type="InterPro" id="IPR013249">
    <property type="entry name" value="RNA_pol_sigma70_r4_t2"/>
</dbReference>
<dbReference type="NCBIfam" id="TIGR02937">
    <property type="entry name" value="sigma70-ECF"/>
    <property type="match status" value="1"/>
</dbReference>
<dbReference type="AlphaFoldDB" id="A0A1C6SF45"/>
<dbReference type="RefSeq" id="WP_091462292.1">
    <property type="nucleotide sequence ID" value="NZ_FMHU01000002.1"/>
</dbReference>
<dbReference type="SUPFAM" id="SSF88659">
    <property type="entry name" value="Sigma3 and sigma4 domains of RNA polymerase sigma factors"/>
    <property type="match status" value="1"/>
</dbReference>
<dbReference type="PANTHER" id="PTHR43133:SF50">
    <property type="entry name" value="ECF RNA POLYMERASE SIGMA FACTOR SIGM"/>
    <property type="match status" value="1"/>
</dbReference>
<organism evidence="8 9">
    <name type="scientific">Micromonospora inyonensis</name>
    <dbReference type="NCBI Taxonomy" id="47866"/>
    <lineage>
        <taxon>Bacteria</taxon>
        <taxon>Bacillati</taxon>
        <taxon>Actinomycetota</taxon>
        <taxon>Actinomycetes</taxon>
        <taxon>Micromonosporales</taxon>
        <taxon>Micromonosporaceae</taxon>
        <taxon>Micromonospora</taxon>
    </lineage>
</organism>
<dbReference type="Proteomes" id="UP000198906">
    <property type="component" value="Unassembled WGS sequence"/>
</dbReference>
<evidence type="ECO:0000313" key="9">
    <source>
        <dbReference type="Proteomes" id="UP000198906"/>
    </source>
</evidence>
<evidence type="ECO:0000259" key="6">
    <source>
        <dbReference type="Pfam" id="PF04542"/>
    </source>
</evidence>
<evidence type="ECO:0000313" key="8">
    <source>
        <dbReference type="EMBL" id="SCL28008.1"/>
    </source>
</evidence>
<keyword evidence="2" id="KW-0805">Transcription regulation</keyword>
<keyword evidence="5" id="KW-0804">Transcription</keyword>
<dbReference type="Pfam" id="PF04542">
    <property type="entry name" value="Sigma70_r2"/>
    <property type="match status" value="1"/>
</dbReference>
<gene>
    <name evidence="8" type="ORF">GA0074694_4980</name>
</gene>
<dbReference type="Pfam" id="PF08281">
    <property type="entry name" value="Sigma70_r4_2"/>
    <property type="match status" value="1"/>
</dbReference>
<accession>A0A1C6SF45</accession>
<evidence type="ECO:0000256" key="5">
    <source>
        <dbReference type="ARBA" id="ARBA00023163"/>
    </source>
</evidence>
<proteinExistence type="inferred from homology"/>
<evidence type="ECO:0000259" key="7">
    <source>
        <dbReference type="Pfam" id="PF08281"/>
    </source>
</evidence>
<dbReference type="NCBIfam" id="TIGR02983">
    <property type="entry name" value="SigE-fam_strep"/>
    <property type="match status" value="1"/>
</dbReference>
<dbReference type="GO" id="GO:0016987">
    <property type="term" value="F:sigma factor activity"/>
    <property type="evidence" value="ECO:0007669"/>
    <property type="project" value="UniProtKB-KW"/>
</dbReference>
<dbReference type="InterPro" id="IPR013325">
    <property type="entry name" value="RNA_pol_sigma_r2"/>
</dbReference>
<dbReference type="GO" id="GO:0006352">
    <property type="term" value="P:DNA-templated transcription initiation"/>
    <property type="evidence" value="ECO:0007669"/>
    <property type="project" value="InterPro"/>
</dbReference>
<dbReference type="InterPro" id="IPR013324">
    <property type="entry name" value="RNA_pol_sigma_r3/r4-like"/>
</dbReference>
<evidence type="ECO:0000256" key="3">
    <source>
        <dbReference type="ARBA" id="ARBA00023082"/>
    </source>
</evidence>
<dbReference type="EMBL" id="FMHU01000002">
    <property type="protein sequence ID" value="SCL28008.1"/>
    <property type="molecule type" value="Genomic_DNA"/>
</dbReference>
<dbReference type="Gene3D" id="1.10.10.10">
    <property type="entry name" value="Winged helix-like DNA-binding domain superfamily/Winged helix DNA-binding domain"/>
    <property type="match status" value="1"/>
</dbReference>
<dbReference type="GO" id="GO:0003677">
    <property type="term" value="F:DNA binding"/>
    <property type="evidence" value="ECO:0007669"/>
    <property type="project" value="UniProtKB-KW"/>
</dbReference>